<comment type="caution">
    <text evidence="2">The sequence shown here is derived from an EMBL/GenBank/DDBJ whole genome shotgun (WGS) entry which is preliminary data.</text>
</comment>
<dbReference type="SUPFAM" id="SSF53474">
    <property type="entry name" value="alpha/beta-Hydrolases"/>
    <property type="match status" value="1"/>
</dbReference>
<evidence type="ECO:0000313" key="3">
    <source>
        <dbReference type="Proteomes" id="UP000886687"/>
    </source>
</evidence>
<evidence type="ECO:0000256" key="1">
    <source>
        <dbReference type="SAM" id="SignalP"/>
    </source>
</evidence>
<organism evidence="2 3">
    <name type="scientific">Candidatus Thiodiazotropha lotti</name>
    <dbReference type="NCBI Taxonomy" id="2792787"/>
    <lineage>
        <taxon>Bacteria</taxon>
        <taxon>Pseudomonadati</taxon>
        <taxon>Pseudomonadota</taxon>
        <taxon>Gammaproteobacteria</taxon>
        <taxon>Chromatiales</taxon>
        <taxon>Sedimenticolaceae</taxon>
        <taxon>Candidatus Thiodiazotropha</taxon>
    </lineage>
</organism>
<dbReference type="Pfam" id="PF10142">
    <property type="entry name" value="PhoPQ_related"/>
    <property type="match status" value="1"/>
</dbReference>
<dbReference type="PANTHER" id="PTHR31497:SF0">
    <property type="entry name" value="AUTOCRINE PROLIFERATION REPRESSOR PROTEIN A"/>
    <property type="match status" value="1"/>
</dbReference>
<accession>A0A9E4N0G8</accession>
<feature type="signal peptide" evidence="1">
    <location>
        <begin position="1"/>
        <end position="24"/>
    </location>
</feature>
<gene>
    <name evidence="2" type="ORF">JAZ04_13660</name>
</gene>
<keyword evidence="1" id="KW-0732">Signal</keyword>
<reference evidence="2" key="1">
    <citation type="journal article" date="2021" name="Proc. Natl. Acad. Sci. U.S.A.">
        <title>Global biogeography of chemosynthetic symbionts reveals both localized and globally distributed symbiont groups. .</title>
        <authorList>
            <person name="Osvatic J.T."/>
            <person name="Wilkins L.G.E."/>
            <person name="Leibrecht L."/>
            <person name="Leray M."/>
            <person name="Zauner S."/>
            <person name="Polzin J."/>
            <person name="Camacho Y."/>
            <person name="Gros O."/>
            <person name="van Gils J.A."/>
            <person name="Eisen J.A."/>
            <person name="Petersen J.M."/>
            <person name="Yuen B."/>
        </authorList>
    </citation>
    <scope>NUCLEOTIDE SEQUENCE</scope>
    <source>
        <strain evidence="2">MAGL173</strain>
    </source>
</reference>
<dbReference type="InterPro" id="IPR009199">
    <property type="entry name" value="PhoPQ-act_pathogen-rel_PqaA"/>
</dbReference>
<dbReference type="InterPro" id="IPR029058">
    <property type="entry name" value="AB_hydrolase_fold"/>
</dbReference>
<evidence type="ECO:0000313" key="2">
    <source>
        <dbReference type="EMBL" id="MCG7939886.1"/>
    </source>
</evidence>
<sequence>MIRVIRKSMLSVVWLLLTTGLLHAQQINPLKDYVYQDDPAYTYRVIGQLPGAGYDAYFLNMDSQNWRSEEEVTPTLWNHWVTLIVPHQLTTTTANLTIVGGSFSTTPPEPEDLVLFVPLATATGSIQVVISQVPGQKLQFADLDAPVREDALVAYSWRKSMETGDPTWAAYLPMTKAAVRAMDTAQDFVAASLGLVVNDFIVTGFSKRGATAWLTAAVDPRVVAVVPGVFNVLHMADQFEHHFNSYGFYSDAVSDYEENGVLQQIRSPEGEVLEQLIDPISYKQALTMPHLLLNATGDEFFLPDASEFYVDELPGETLQRIVPNTDHSMENGFEETMLGLIAWYQVQLYGVARPEIEWELEDNGELVVSSDQTPLVAKLWQASNPDARDFRLEILGDQAWNDSIIGPDADGKYRVTVPPPANGWSAYLVELTYPGMTGIPQTYTTSVFVTPDELPFEVEDPLGDPKKPAYWQRQVNRALAGRPLDYDLDALQGMLPIRVLGEYIRDPQTLAENLNRWGAKRSCTAARLNVEAEQQGWYTTLYAVGDRNIKFWQTYQLAERLYAEDRQLLAAGICQALTRQ</sequence>
<dbReference type="PANTHER" id="PTHR31497">
    <property type="entry name" value="AUTOCRINE PROLIFERATION REPRESSOR PROTEIN A"/>
    <property type="match status" value="1"/>
</dbReference>
<protein>
    <submittedName>
        <fullName evidence="2">PhoPQ-activated pathogenicity-related family protein</fullName>
    </submittedName>
</protein>
<dbReference type="Gene3D" id="3.40.50.1820">
    <property type="entry name" value="alpha/beta hydrolase"/>
    <property type="match status" value="1"/>
</dbReference>
<feature type="chain" id="PRO_5039074959" evidence="1">
    <location>
        <begin position="25"/>
        <end position="580"/>
    </location>
</feature>
<dbReference type="AlphaFoldDB" id="A0A9E4N0G8"/>
<dbReference type="EMBL" id="JAEPDI010000012">
    <property type="protein sequence ID" value="MCG7939886.1"/>
    <property type="molecule type" value="Genomic_DNA"/>
</dbReference>
<dbReference type="Proteomes" id="UP000886687">
    <property type="component" value="Unassembled WGS sequence"/>
</dbReference>
<proteinExistence type="predicted"/>
<name>A0A9E4N0G8_9GAMM</name>